<accession>A0A1G8IHV5</accession>
<dbReference type="SUPFAM" id="SSF52218">
    <property type="entry name" value="Flavoproteins"/>
    <property type="match status" value="1"/>
</dbReference>
<evidence type="ECO:0000256" key="4">
    <source>
        <dbReference type="SAM" id="Phobius"/>
    </source>
</evidence>
<dbReference type="CDD" id="cd06201">
    <property type="entry name" value="SiR_like2"/>
    <property type="match status" value="1"/>
</dbReference>
<dbReference type="Gene3D" id="2.40.30.10">
    <property type="entry name" value="Translation factors"/>
    <property type="match status" value="1"/>
</dbReference>
<dbReference type="InterPro" id="IPR029039">
    <property type="entry name" value="Flavoprotein-like_sf"/>
</dbReference>
<evidence type="ECO:0000259" key="5">
    <source>
        <dbReference type="PROSITE" id="PS50902"/>
    </source>
</evidence>
<dbReference type="InterPro" id="IPR001709">
    <property type="entry name" value="Flavoprot_Pyr_Nucl_cyt_Rdtase"/>
</dbReference>
<evidence type="ECO:0000256" key="3">
    <source>
        <dbReference type="ARBA" id="ARBA00023797"/>
    </source>
</evidence>
<dbReference type="Pfam" id="PF03929">
    <property type="entry name" value="PepSY_TM"/>
    <property type="match status" value="1"/>
</dbReference>
<proteinExistence type="predicted"/>
<dbReference type="PROSITE" id="PS50902">
    <property type="entry name" value="FLAVODOXIN_LIKE"/>
    <property type="match status" value="1"/>
</dbReference>
<dbReference type="InterPro" id="IPR039261">
    <property type="entry name" value="FNR_nucleotide-bd"/>
</dbReference>
<keyword evidence="4" id="KW-0472">Membrane</keyword>
<dbReference type="InterPro" id="IPR005625">
    <property type="entry name" value="PepSY-ass_TM"/>
</dbReference>
<dbReference type="RefSeq" id="WP_342028762.1">
    <property type="nucleotide sequence ID" value="NZ_FNEK01000001.1"/>
</dbReference>
<evidence type="ECO:0000256" key="1">
    <source>
        <dbReference type="ARBA" id="ARBA00022630"/>
    </source>
</evidence>
<keyword evidence="4" id="KW-0812">Transmembrane</keyword>
<name>A0A1G8IHV5_9RHOB</name>
<dbReference type="STRING" id="571298.SAMN04488026_100141"/>
<feature type="transmembrane region" description="Helical" evidence="4">
    <location>
        <begin position="121"/>
        <end position="142"/>
    </location>
</feature>
<dbReference type="PROSITE" id="PS51384">
    <property type="entry name" value="FAD_FR"/>
    <property type="match status" value="1"/>
</dbReference>
<dbReference type="InterPro" id="IPR008254">
    <property type="entry name" value="Flavodoxin/NO_synth"/>
</dbReference>
<organism evidence="7 8">
    <name type="scientific">Aliiruegeria lutimaris</name>
    <dbReference type="NCBI Taxonomy" id="571298"/>
    <lineage>
        <taxon>Bacteria</taxon>
        <taxon>Pseudomonadati</taxon>
        <taxon>Pseudomonadota</taxon>
        <taxon>Alphaproteobacteria</taxon>
        <taxon>Rhodobacterales</taxon>
        <taxon>Roseobacteraceae</taxon>
        <taxon>Aliiruegeria</taxon>
    </lineage>
</organism>
<evidence type="ECO:0000259" key="6">
    <source>
        <dbReference type="PROSITE" id="PS51384"/>
    </source>
</evidence>
<keyword evidence="1" id="KW-0285">Flavoprotein</keyword>
<feature type="domain" description="FAD-binding FR-type" evidence="6">
    <location>
        <begin position="486"/>
        <end position="599"/>
    </location>
</feature>
<evidence type="ECO:0000313" key="7">
    <source>
        <dbReference type="EMBL" id="SDI18485.1"/>
    </source>
</evidence>
<feature type="transmembrane region" description="Helical" evidence="4">
    <location>
        <begin position="328"/>
        <end position="349"/>
    </location>
</feature>
<dbReference type="PANTHER" id="PTHR19384:SF17">
    <property type="entry name" value="NADPH--CYTOCHROME P450 REDUCTASE"/>
    <property type="match status" value="1"/>
</dbReference>
<dbReference type="GO" id="GO:0010181">
    <property type="term" value="F:FMN binding"/>
    <property type="evidence" value="ECO:0007669"/>
    <property type="project" value="InterPro"/>
</dbReference>
<dbReference type="GO" id="GO:0050660">
    <property type="term" value="F:flavin adenine dinucleotide binding"/>
    <property type="evidence" value="ECO:0007669"/>
    <property type="project" value="TreeGrafter"/>
</dbReference>
<dbReference type="SUPFAM" id="SSF63380">
    <property type="entry name" value="Riboflavin synthase domain-like"/>
    <property type="match status" value="1"/>
</dbReference>
<dbReference type="InterPro" id="IPR017938">
    <property type="entry name" value="Riboflavin_synthase-like_b-brl"/>
</dbReference>
<dbReference type="EMBL" id="FNEK01000001">
    <property type="protein sequence ID" value="SDI18485.1"/>
    <property type="molecule type" value="Genomic_DNA"/>
</dbReference>
<feature type="transmembrane region" description="Helical" evidence="4">
    <location>
        <begin position="285"/>
        <end position="308"/>
    </location>
</feature>
<dbReference type="PANTHER" id="PTHR19384">
    <property type="entry name" value="NITRIC OXIDE SYNTHASE-RELATED"/>
    <property type="match status" value="1"/>
</dbReference>
<feature type="domain" description="Flavodoxin-like" evidence="5">
    <location>
        <begin position="334"/>
        <end position="470"/>
    </location>
</feature>
<keyword evidence="2" id="KW-0288">FMN</keyword>
<dbReference type="Pfam" id="PF00258">
    <property type="entry name" value="Flavodoxin_1"/>
    <property type="match status" value="1"/>
</dbReference>
<protein>
    <recommendedName>
        <fullName evidence="3">NADPH--hemoprotein reductase</fullName>
        <ecNumber evidence="3">1.6.2.4</ecNumber>
    </recommendedName>
</protein>
<dbReference type="Pfam" id="PF00175">
    <property type="entry name" value="NAD_binding_1"/>
    <property type="match status" value="1"/>
</dbReference>
<dbReference type="AlphaFoldDB" id="A0A1G8IHV5"/>
<dbReference type="GO" id="GO:0004783">
    <property type="term" value="F:sulfite reductase (NADPH) activity"/>
    <property type="evidence" value="ECO:0007669"/>
    <property type="project" value="TreeGrafter"/>
</dbReference>
<evidence type="ECO:0000256" key="2">
    <source>
        <dbReference type="ARBA" id="ARBA00022643"/>
    </source>
</evidence>
<reference evidence="7 8" key="1">
    <citation type="submission" date="2016-10" db="EMBL/GenBank/DDBJ databases">
        <authorList>
            <person name="de Groot N.N."/>
        </authorList>
    </citation>
    <scope>NUCLEOTIDE SEQUENCE [LARGE SCALE GENOMIC DNA]</scope>
    <source>
        <strain evidence="7 8">DSM 25294</strain>
    </source>
</reference>
<dbReference type="GO" id="GO:0005829">
    <property type="term" value="C:cytosol"/>
    <property type="evidence" value="ECO:0007669"/>
    <property type="project" value="TreeGrafter"/>
</dbReference>
<sequence>MIRPLHRWVGLALALVVSVTALSGAILALYPAMESFAIRAGPELDLAAFTARVQEAVPGLEQIRRAATGQITAFAFEGGVASQWIDDPGTGAVLSPATQSAFESWVLDLHRAFLAGETGRYAAAVASLAMIVLSASGFLLAARRLGGWRRLFGRLSGPLANRLHLELGRLGGIALMFSALTGLWLFALTVGLISESSALPAFPMVSGTGGLSPAEMSGLKEIAVSDLRELTFPRAGNLRDVFTLQTSSGTGYVDQGTGEMIAWSARSTLDRLSDVIHMLHTGEGAALLGLILGLASLSVPVLSVTGYLQQSGRSILPARFRRNRRKVAASAAHTVILVGSEGGTTFSFAERLARSFDRAGQLVHVASLSDFVPDRYRKAERILILAATSGDGDSPSSAWGFMDRLAEMAQPPAAPFAILGFGDRNYPRFCAYASTVCDAARTAGWPELMPPEQVDRQSEETFAAWVAALAEITGIEITLDTAQAAPKLLDLPLVSRRDYGQAVQTPIAILRFTIPRCTLWRRLTARGLACFEAGDLIGVIPEGDTQPRFYSLASSGQDGFVAICVRKQPGGLCSSQLMDLAPGQTIRAFLRRNPGFHPAADNSPLILIGAGAGIGPLAGFVRANADRRPMHLYFGARSASSDLLYGDEFAHWQQEGKLASLTTAFSRDASRLYVQDALRNDAERLRRLVLQGARIMVCGGRDMGAGVAEALAET</sequence>
<dbReference type="PRINTS" id="PR00371">
    <property type="entry name" value="FPNCR"/>
</dbReference>
<dbReference type="SUPFAM" id="SSF52343">
    <property type="entry name" value="Ferredoxin reductase-like, C-terminal NADP-linked domain"/>
    <property type="match status" value="1"/>
</dbReference>
<feature type="transmembrane region" description="Helical" evidence="4">
    <location>
        <begin position="170"/>
        <end position="194"/>
    </location>
</feature>
<dbReference type="Proteomes" id="UP000199382">
    <property type="component" value="Unassembled WGS sequence"/>
</dbReference>
<dbReference type="Gene3D" id="3.40.50.360">
    <property type="match status" value="1"/>
</dbReference>
<dbReference type="EC" id="1.6.2.4" evidence="3"/>
<dbReference type="Gene3D" id="3.40.50.80">
    <property type="entry name" value="Nucleotide-binding domain of ferredoxin-NADP reductase (FNR) module"/>
    <property type="match status" value="1"/>
</dbReference>
<gene>
    <name evidence="7" type="ORF">SAMN04488026_100141</name>
</gene>
<keyword evidence="4" id="KW-1133">Transmembrane helix</keyword>
<keyword evidence="8" id="KW-1185">Reference proteome</keyword>
<dbReference type="InterPro" id="IPR017927">
    <property type="entry name" value="FAD-bd_FR_type"/>
</dbReference>
<evidence type="ECO:0000313" key="8">
    <source>
        <dbReference type="Proteomes" id="UP000199382"/>
    </source>
</evidence>
<dbReference type="InterPro" id="IPR001433">
    <property type="entry name" value="OxRdtase_FAD/NAD-bd"/>
</dbReference>